<name>A0ABU6KG71_9BACI</name>
<evidence type="ECO:0008006" key="3">
    <source>
        <dbReference type="Google" id="ProtNLM"/>
    </source>
</evidence>
<keyword evidence="2" id="KW-1185">Reference proteome</keyword>
<reference evidence="1 2" key="1">
    <citation type="journal article" date="2024" name="Int. J. Syst. Evol. Microbiol.">
        <title>Virgibacillus tibetensis sp. nov., isolated from salt lake on the Tibetan Plateau of China.</title>
        <authorList>
            <person name="Phurbu D."/>
            <person name="Liu Z.-X."/>
            <person name="Wang R."/>
            <person name="Zheng Y.-Y."/>
            <person name="Liu H.-C."/>
            <person name="Zhou Y.-G."/>
            <person name="Yu Y.-J."/>
            <person name="Li A.-H."/>
        </authorList>
    </citation>
    <scope>NUCLEOTIDE SEQUENCE [LARGE SCALE GENOMIC DNA]</scope>
    <source>
        <strain evidence="1 2">C22-A2</strain>
    </source>
</reference>
<sequence length="422" mass="49936">MKEKEGKRIRWNIEITIDHFKKEIVPNVDPLTKSNIMSYSNKFYLAIQRSNEITWSELFAIIGLNFDEIHKNQRKIGNEKYWVREKLIQYFANEILPNNKGLKRRDLVKEYNHFCRGMDNSKEITWSELYALFNLDYEAIKREPAYWNRARLIEFMLHLIKIGEPVNLTALSNNHESFYKALMRSKEITVEELCKICGLDYKLVRREKKYKTDDDARQGLINLFIKGISLYKAKYVRKDQALYKYLLERGNGNLQRGMELVGFKVTKDNSIPKILISNLIYSQILGHHFQKVVSDIFNILRLGIRDNIESINGLKPDFFSKKDGTWYDAKISTRAVYDDILDGRYAETAKKVVYVYLENTKELNAELLPVNVEIVHVYKYVEMIKNRQRKEHFLGKLSLLSDLYKHFVVRDSQKKTVKKCKK</sequence>
<dbReference type="EMBL" id="JARZFX010000005">
    <property type="protein sequence ID" value="MEC5424312.1"/>
    <property type="molecule type" value="Genomic_DNA"/>
</dbReference>
<accession>A0ABU6KG71</accession>
<evidence type="ECO:0000313" key="2">
    <source>
        <dbReference type="Proteomes" id="UP001335737"/>
    </source>
</evidence>
<organism evidence="1 2">
    <name type="scientific">Virgibacillus tibetensis</name>
    <dbReference type="NCBI Taxonomy" id="3042313"/>
    <lineage>
        <taxon>Bacteria</taxon>
        <taxon>Bacillati</taxon>
        <taxon>Bacillota</taxon>
        <taxon>Bacilli</taxon>
        <taxon>Bacillales</taxon>
        <taxon>Bacillaceae</taxon>
        <taxon>Virgibacillus</taxon>
    </lineage>
</organism>
<dbReference type="Proteomes" id="UP001335737">
    <property type="component" value="Unassembled WGS sequence"/>
</dbReference>
<evidence type="ECO:0000313" key="1">
    <source>
        <dbReference type="EMBL" id="MEC5424312.1"/>
    </source>
</evidence>
<dbReference type="RefSeq" id="WP_327607877.1">
    <property type="nucleotide sequence ID" value="NZ_JARZFX010000005.1"/>
</dbReference>
<proteinExistence type="predicted"/>
<gene>
    <name evidence="1" type="ORF">QGM71_12500</name>
</gene>
<protein>
    <recommendedName>
        <fullName evidence="3">Restriction endonuclease</fullName>
    </recommendedName>
</protein>
<comment type="caution">
    <text evidence="1">The sequence shown here is derived from an EMBL/GenBank/DDBJ whole genome shotgun (WGS) entry which is preliminary data.</text>
</comment>